<evidence type="ECO:0000313" key="2">
    <source>
        <dbReference type="EMBL" id="MFD2828913.1"/>
    </source>
</evidence>
<feature type="transmembrane region" description="Helical" evidence="1">
    <location>
        <begin position="12"/>
        <end position="36"/>
    </location>
</feature>
<keyword evidence="1" id="KW-0472">Membrane</keyword>
<gene>
    <name evidence="2" type="ORF">ACFSX4_00440</name>
</gene>
<proteinExistence type="predicted"/>
<keyword evidence="1" id="KW-0812">Transmembrane</keyword>
<feature type="transmembrane region" description="Helical" evidence="1">
    <location>
        <begin position="42"/>
        <end position="61"/>
    </location>
</feature>
<name>A0ABW5WUM9_9STAP</name>
<dbReference type="Pfam" id="PF03729">
    <property type="entry name" value="DUF308"/>
    <property type="match status" value="1"/>
</dbReference>
<keyword evidence="1" id="KW-1133">Transmembrane helix</keyword>
<keyword evidence="3" id="KW-1185">Reference proteome</keyword>
<protein>
    <submittedName>
        <fullName evidence="2">DUF308 domain-containing protein</fullName>
    </submittedName>
</protein>
<dbReference type="Proteomes" id="UP001597519">
    <property type="component" value="Unassembled WGS sequence"/>
</dbReference>
<reference evidence="3" key="1">
    <citation type="journal article" date="2019" name="Int. J. Syst. Evol. Microbiol.">
        <title>The Global Catalogue of Microorganisms (GCM) 10K type strain sequencing project: providing services to taxonomists for standard genome sequencing and annotation.</title>
        <authorList>
            <consortium name="The Broad Institute Genomics Platform"/>
            <consortium name="The Broad Institute Genome Sequencing Center for Infectious Disease"/>
            <person name="Wu L."/>
            <person name="Ma J."/>
        </authorList>
    </citation>
    <scope>NUCLEOTIDE SEQUENCE [LARGE SCALE GENOMIC DNA]</scope>
    <source>
        <strain evidence="3">KCTC 33575</strain>
    </source>
</reference>
<comment type="caution">
    <text evidence="2">The sequence shown here is derived from an EMBL/GenBank/DDBJ whole genome shotgun (WGS) entry which is preliminary data.</text>
</comment>
<sequence length="72" mass="8131">MGNRSEKNGKRILEIASNIFYIIAVGILPIVIGVILYRDLGVTLYLLLILVGIMALILGFVRIMKLMKNKHY</sequence>
<dbReference type="InterPro" id="IPR005325">
    <property type="entry name" value="DUF308_memb"/>
</dbReference>
<dbReference type="RefSeq" id="WP_377770438.1">
    <property type="nucleotide sequence ID" value="NZ_JBHUOQ010000001.1"/>
</dbReference>
<accession>A0ABW5WUM9</accession>
<evidence type="ECO:0000256" key="1">
    <source>
        <dbReference type="SAM" id="Phobius"/>
    </source>
</evidence>
<dbReference type="EMBL" id="JBHUOQ010000001">
    <property type="protein sequence ID" value="MFD2828913.1"/>
    <property type="molecule type" value="Genomic_DNA"/>
</dbReference>
<organism evidence="2 3">
    <name type="scientific">Corticicoccus populi</name>
    <dbReference type="NCBI Taxonomy" id="1812821"/>
    <lineage>
        <taxon>Bacteria</taxon>
        <taxon>Bacillati</taxon>
        <taxon>Bacillota</taxon>
        <taxon>Bacilli</taxon>
        <taxon>Bacillales</taxon>
        <taxon>Staphylococcaceae</taxon>
        <taxon>Corticicoccus</taxon>
    </lineage>
</organism>
<evidence type="ECO:0000313" key="3">
    <source>
        <dbReference type="Proteomes" id="UP001597519"/>
    </source>
</evidence>